<keyword evidence="1" id="KW-0175">Coiled coil</keyword>
<gene>
    <name evidence="3" type="ORF">OJ253_15</name>
</gene>
<evidence type="ECO:0000313" key="3">
    <source>
        <dbReference type="EMBL" id="KAJ1613733.1"/>
    </source>
</evidence>
<dbReference type="OrthoDB" id="338100at2759"/>
<evidence type="ECO:0000256" key="1">
    <source>
        <dbReference type="SAM" id="Coils"/>
    </source>
</evidence>
<proteinExistence type="predicted"/>
<accession>A0A9D5DJS1</accession>
<feature type="signal peptide" evidence="2">
    <location>
        <begin position="1"/>
        <end position="33"/>
    </location>
</feature>
<comment type="caution">
    <text evidence="3">The sequence shown here is derived from an EMBL/GenBank/DDBJ whole genome shotgun (WGS) entry which is preliminary data.</text>
</comment>
<reference evidence="3" key="1">
    <citation type="submission" date="2022-10" db="EMBL/GenBank/DDBJ databases">
        <title>Adaptive evolution leads to modifications in subtelomeric GC content in a zoonotic Cryptosporidium species.</title>
        <authorList>
            <person name="Li J."/>
            <person name="Feng Y."/>
            <person name="Xiao L."/>
        </authorList>
    </citation>
    <scope>NUCLEOTIDE SEQUENCE</scope>
    <source>
        <strain evidence="3">33844</strain>
    </source>
</reference>
<name>A0A9D5DJS1_9CRYT</name>
<sequence>MFYKNRECEKSLTFCSLFSLLLLLFLKITCVLGGEKVFWKYSSGPNDNRNSKYLNWKETNENTPDIEFKQTLIENTCGENGNSYSKDGIKFIKGSLDEFSSNEYYKLKVLNKLPNIYSGKNEKLMLRSYRVGEILGSPLRLRSRIEKSEFSIPLIEDDFYVFPQGLDDNIDLLYPRVMNEIRYSVLLCGGGLISLLPVVRYLKQLSSYGEYIVNDPIIMRGIGIYEKERADIRRRIAKIEAKYLSTLPYYDEIYIGTRVKSGGLIIGISDSIEEEKNLMADPHIEHKYLDDGFQGAVLGLNIRAKEEYFEKNRENAMNKAQGHFVYSSIFGFDSPTALFTVTDDKLAFSESASRDFISGNRRSIIPHQITRAESIKNTTLNRIRSSLEGIDNDLENEYSAEGSIEADAIKSIKTEVQFSNTDPLNPESIIVGKKIRPNDQISTGSFEKVEKIVSESELQKSRLEPIKGFPTNDKVNNEITTILDELESKGYSKELINIEKSSAFNEAYRRFPAYVSQKKIIPIQDQAYIFWESLRLSNNLMEKKHGVDVSNFPGKQNIPSNDILPSKIPVTSKEITKTCYRLIRYFQKSGAPFIFRTIVKIQDSKNYSVDFTEPVNMDNQKYKGYAKMLCSDILPKVFLLTFHNVFEILVTKREQKYYDELDNKRLELEVQQKEADALEKLRDSVISRVNITPYIVEKPYERYQNAWRRSFGYNGFLIYPQIKISVLEKMYNIVKFGPQVIEKKKKNASPDEVRSSISKALIKMVDEYFAATSAMDLLLDRGQVEEFVKGVFSELFSISLNDLIKKMPIAPEMDIKNHGNSFSTEELFVSCVDYIRTLLKFNKNINLISDKLSLDSTAGKMTSKGSEHDVNSIDHSLEVKALEDGYESTCSFVSNLLKPNIIEYSLLLESGGNSTNISERIKNSFIHQTLTDGSSKIPLELGFKMFENSYIDIYKRVCEQHGILYFIPTNEKRYFESFPMFKDMSRRTKVELTSKSIDFEEIERIFASVFQNVVKAGENMRRLEFFNESIMAEFVLETLIEKSVNTPSEIKSLPPFPVSHRYPWSPFFNNGLKQWCADMIISLVDHKLLSDANDNKKYDRNSIEPIIKSICTDNIIHRIRNNMEYEADEILRRNFAYHLATSLVYWYYSIPMPTWIFFESWKNIYSQNPNITLSEEPEISLVTFILLKCIVDMELIGGTPKGKEMASIKRDLSNLGGDTGSKLKVARLNIWNNLPIKSIDGGRISLAYFLFPNVISRDILAKVTPEDVLAFTGPHDVFWVGANEKEFIPMCLNSFNKFSEYLSAKKLNSNDEINIWVSNNVESRELLCRDIAGRFFYPKSFINSDSDLFKNVNLKQVFSIERLKLRRSQWLAIQEILRRRTENEGATSHNGDGAQPIISQNVYSSFVVDFQESDEQIHPGSFIKNCIAAFDTARMLPEGSPYKLKISSRPNETIRDICDESAKLFYTSSVPMNWDEQQSQFNPISLDDKYSVSRVALAQHNSILEQINEQNQSGDYSIRGSDKFSNLFSSLIANIGVSDSSSRFIEICSEYIWECIKRKLLYLGSGYDLSNSNELVENICKKSSYRYFVSNIPIKAEDISAQVDSKKEVSEWYRVRYKTGQWKMLEKVFNSFANKYPGGYETAISKTFKLPKYMQLANFNTSEGIFTVEEDCKKAMNYLINLHSCASEFVMIFGKVVEFCDYVSRAFKHNNA</sequence>
<dbReference type="EMBL" id="JAPCXC010000001">
    <property type="protein sequence ID" value="KAJ1613733.1"/>
    <property type="molecule type" value="Genomic_DNA"/>
</dbReference>
<feature type="chain" id="PRO_5038995762" evidence="2">
    <location>
        <begin position="34"/>
        <end position="1712"/>
    </location>
</feature>
<evidence type="ECO:0000256" key="2">
    <source>
        <dbReference type="SAM" id="SignalP"/>
    </source>
</evidence>
<keyword evidence="2" id="KW-0732">Signal</keyword>
<protein>
    <submittedName>
        <fullName evidence="3">Uncharacterized protein</fullName>
    </submittedName>
</protein>
<feature type="coiled-coil region" evidence="1">
    <location>
        <begin position="654"/>
        <end position="683"/>
    </location>
</feature>
<dbReference type="Proteomes" id="UP001067231">
    <property type="component" value="Unassembled WGS sequence"/>
</dbReference>
<organism evidence="3">
    <name type="scientific">Cryptosporidium canis</name>
    <dbReference type="NCBI Taxonomy" id="195482"/>
    <lineage>
        <taxon>Eukaryota</taxon>
        <taxon>Sar</taxon>
        <taxon>Alveolata</taxon>
        <taxon>Apicomplexa</taxon>
        <taxon>Conoidasida</taxon>
        <taxon>Coccidia</taxon>
        <taxon>Eucoccidiorida</taxon>
        <taxon>Eimeriorina</taxon>
        <taxon>Cryptosporidiidae</taxon>
        <taxon>Cryptosporidium</taxon>
    </lineage>
</organism>